<keyword evidence="1" id="KW-0812">Transmembrane</keyword>
<organism evidence="2">
    <name type="scientific">Favella ehrenbergii</name>
    <dbReference type="NCBI Taxonomy" id="182087"/>
    <lineage>
        <taxon>Eukaryota</taxon>
        <taxon>Sar</taxon>
        <taxon>Alveolata</taxon>
        <taxon>Ciliophora</taxon>
        <taxon>Intramacronucleata</taxon>
        <taxon>Spirotrichea</taxon>
        <taxon>Choreotrichia</taxon>
        <taxon>Tintinnida</taxon>
        <taxon>Xystonellidae</taxon>
        <taxon>Favella</taxon>
    </lineage>
</organism>
<accession>A0A7S3I632</accession>
<protein>
    <submittedName>
        <fullName evidence="2">Uncharacterized protein</fullName>
    </submittedName>
</protein>
<name>A0A7S3I632_9SPIT</name>
<feature type="transmembrane region" description="Helical" evidence="1">
    <location>
        <begin position="55"/>
        <end position="73"/>
    </location>
</feature>
<evidence type="ECO:0000313" key="2">
    <source>
        <dbReference type="EMBL" id="CAE0314108.1"/>
    </source>
</evidence>
<feature type="transmembrane region" description="Helical" evidence="1">
    <location>
        <begin position="27"/>
        <end position="49"/>
    </location>
</feature>
<reference evidence="2" key="1">
    <citation type="submission" date="2021-01" db="EMBL/GenBank/DDBJ databases">
        <authorList>
            <person name="Corre E."/>
            <person name="Pelletier E."/>
            <person name="Niang G."/>
            <person name="Scheremetjew M."/>
            <person name="Finn R."/>
            <person name="Kale V."/>
            <person name="Holt S."/>
            <person name="Cochrane G."/>
            <person name="Meng A."/>
            <person name="Brown T."/>
            <person name="Cohen L."/>
        </authorList>
    </citation>
    <scope>NUCLEOTIDE SEQUENCE</scope>
    <source>
        <strain evidence="2">Fehren 1</strain>
    </source>
</reference>
<dbReference type="AlphaFoldDB" id="A0A7S3I632"/>
<feature type="transmembrane region" description="Helical" evidence="1">
    <location>
        <begin position="80"/>
        <end position="103"/>
    </location>
</feature>
<keyword evidence="1" id="KW-0472">Membrane</keyword>
<evidence type="ECO:0000256" key="1">
    <source>
        <dbReference type="SAM" id="Phobius"/>
    </source>
</evidence>
<proteinExistence type="predicted"/>
<keyword evidence="1" id="KW-1133">Transmembrane helix</keyword>
<gene>
    <name evidence="2" type="ORF">FEHR0123_LOCUS9032</name>
</gene>
<sequence>MNLFASQVHFFHVLHTLLLRLQLLQVLLLKFAHLLLNQLILLLVVAVVIQVDFSHLNFFFEGLMPLLFLHILVELALFKLGAFVVFLPLVLQVVVCLLFQLVLNPLGALPFDRFQLLATLFHFFFLAQLPAVHPVSFHIQLVLQIVLL</sequence>
<dbReference type="EMBL" id="HBIE01030124">
    <property type="protein sequence ID" value="CAE0314108.1"/>
    <property type="molecule type" value="Transcribed_RNA"/>
</dbReference>
<feature type="transmembrane region" description="Helical" evidence="1">
    <location>
        <begin position="123"/>
        <end position="147"/>
    </location>
</feature>